<evidence type="ECO:0000313" key="2">
    <source>
        <dbReference type="Proteomes" id="UP001648503"/>
    </source>
</evidence>
<organism evidence="1 2">
    <name type="scientific">Batrachochytrium salamandrivorans</name>
    <dbReference type="NCBI Taxonomy" id="1357716"/>
    <lineage>
        <taxon>Eukaryota</taxon>
        <taxon>Fungi</taxon>
        <taxon>Fungi incertae sedis</taxon>
        <taxon>Chytridiomycota</taxon>
        <taxon>Chytridiomycota incertae sedis</taxon>
        <taxon>Chytridiomycetes</taxon>
        <taxon>Rhizophydiales</taxon>
        <taxon>Rhizophydiales incertae sedis</taxon>
        <taxon>Batrachochytrium</taxon>
    </lineage>
</organism>
<protein>
    <submittedName>
        <fullName evidence="1">Uncharacterized protein</fullName>
    </submittedName>
</protein>
<accession>A0ABQ8FEJ2</accession>
<dbReference type="EMBL" id="JAFCIX010000310">
    <property type="protein sequence ID" value="KAH6595340.1"/>
    <property type="molecule type" value="Genomic_DNA"/>
</dbReference>
<reference evidence="1 2" key="1">
    <citation type="submission" date="2021-02" db="EMBL/GenBank/DDBJ databases">
        <title>Variation within the Batrachochytrium salamandrivorans European outbreak.</title>
        <authorList>
            <person name="Kelly M."/>
            <person name="Pasmans F."/>
            <person name="Shea T.P."/>
            <person name="Munoz J.F."/>
            <person name="Carranza S."/>
            <person name="Cuomo C.A."/>
            <person name="Martel A."/>
        </authorList>
    </citation>
    <scope>NUCLEOTIDE SEQUENCE [LARGE SCALE GENOMIC DNA]</scope>
    <source>
        <strain evidence="1 2">AMFP18/2</strain>
    </source>
</reference>
<comment type="caution">
    <text evidence="1">The sequence shown here is derived from an EMBL/GenBank/DDBJ whole genome shotgun (WGS) entry which is preliminary data.</text>
</comment>
<evidence type="ECO:0000313" key="1">
    <source>
        <dbReference type="EMBL" id="KAH6595340.1"/>
    </source>
</evidence>
<sequence>MAASAHDGDNHIIPIAIELYDIENEMNWRHFFLKLAEAIPEIKQPEVVIVHDWRKVSNKLRDKFSHFRSSPYAFGTSKRTSIRYSNPSLVVRSGRQQKLAVKSNTMKRWQTIAAINCDAAEYLENADPKRWARSHFPVPRFGTVTLNSAKSLNSWMKEYRDKSHLGILEIQMEVQGQRGLVFAMLCVSTVVVIITARHLAESLSLIELILQECDFKTHSDSLTKKQPSLITIIVLINLDYNSKDNIFFSYKKGCKRIMNL</sequence>
<gene>
    <name evidence="1" type="ORF">BASA50_005859</name>
</gene>
<dbReference type="Proteomes" id="UP001648503">
    <property type="component" value="Unassembled WGS sequence"/>
</dbReference>
<keyword evidence="2" id="KW-1185">Reference proteome</keyword>
<name>A0ABQ8FEJ2_9FUNG</name>
<proteinExistence type="predicted"/>